<accession>A0ABX0I1C0</accession>
<dbReference type="EMBL" id="JAAJBT010000001">
    <property type="protein sequence ID" value="NHM00981.1"/>
    <property type="molecule type" value="Genomic_DNA"/>
</dbReference>
<dbReference type="Proteomes" id="UP000800984">
    <property type="component" value="Unassembled WGS sequence"/>
</dbReference>
<evidence type="ECO:0000313" key="2">
    <source>
        <dbReference type="Proteomes" id="UP000800984"/>
    </source>
</evidence>
<evidence type="ECO:0008006" key="3">
    <source>
        <dbReference type="Google" id="ProtNLM"/>
    </source>
</evidence>
<reference evidence="1 2" key="1">
    <citation type="submission" date="2020-02" db="EMBL/GenBank/DDBJ databases">
        <authorList>
            <person name="Chen W.-M."/>
        </authorList>
    </citation>
    <scope>NUCLEOTIDE SEQUENCE [LARGE SCALE GENOMIC DNA]</scope>
    <source>
        <strain evidence="1 2">KDG-16</strain>
    </source>
</reference>
<dbReference type="RefSeq" id="WP_166076012.1">
    <property type="nucleotide sequence ID" value="NZ_JAAJBT010000001.1"/>
</dbReference>
<evidence type="ECO:0000313" key="1">
    <source>
        <dbReference type="EMBL" id="NHM00981.1"/>
    </source>
</evidence>
<comment type="caution">
    <text evidence="1">The sequence shown here is derived from an EMBL/GenBank/DDBJ whole genome shotgun (WGS) entry which is preliminary data.</text>
</comment>
<gene>
    <name evidence="1" type="ORF">G4D72_02530</name>
</gene>
<keyword evidence="2" id="KW-1185">Reference proteome</keyword>
<protein>
    <recommendedName>
        <fullName evidence="3">DUF4410 domain-containing protein</fullName>
    </recommendedName>
</protein>
<name>A0ABX0I1C0_9FLAO</name>
<organism evidence="1 2">
    <name type="scientific">Flavobacterium difficile</name>
    <dbReference type="NCBI Taxonomy" id="2709659"/>
    <lineage>
        <taxon>Bacteria</taxon>
        <taxon>Pseudomonadati</taxon>
        <taxon>Bacteroidota</taxon>
        <taxon>Flavobacteriia</taxon>
        <taxon>Flavobacteriales</taxon>
        <taxon>Flavobacteriaceae</taxon>
        <taxon>Flavobacterium</taxon>
    </lineage>
</organism>
<proteinExistence type="predicted"/>
<sequence length="244" mass="27401">MKKIKLLCFAILLVSQLGFSQKKKIAVVTFYANKMVGFDELGIGSELLLKEVLNLRDDPNFNLTPLLEQYHSNFFNTYSKELPFDLLPENEVLDNPSYQAFEPKFDLSKFQARDYLMYNKYKYIYEGLGGQANEVAVAKLFADKADGVLFVNIDFALEKGFGIGGTATVKMRATTRMALYNKSGAKVFAFSESERSKKTSVMVGGIPVMSPEKILPMCESALTELMGDLSKRIAKITKKSEMKL</sequence>